<dbReference type="EMBL" id="JAJSOF020000027">
    <property type="protein sequence ID" value="KAJ4433335.1"/>
    <property type="molecule type" value="Genomic_DNA"/>
</dbReference>
<proteinExistence type="predicted"/>
<evidence type="ECO:0000259" key="1">
    <source>
        <dbReference type="PROSITE" id="PS50878"/>
    </source>
</evidence>
<accession>A0ABQ8SIQ1</accession>
<sequence>MAGLYKGNNEPPGSLKALSKYHIREGAETDQLITERGEEELAGVPFGWQDAVICCSMTKQVKAVGRSAVKSKLQIERNQAAANKFSNHLWYLVPETVVLSLFDDYVPTAVKANMAQVILEEEKEEENQLKSYILQQNDFSSFTNIEFSSFVTPGTKIFFTRFSISTDFLNKDPSTWKDDPVYKMATGVAQSAEARACRPGLSSGVAAIPTWADYVVGFFPEVFPNRKTNIRVFPWWCYKLSGMMAKGTYQFEIRNPDPEMTESKVISKNSCVEMELNLAPRALLPLTFGTVVERWYGLYVSYVGDIAGEMSPGSSTESYPAFARIELRENPGKNLNQGIKEFKNGYQPRVNVIKDENGDLLADSPSILNRWKNYFAQLLNVHRPNRNDRDEIEIQTAEPLITEPTLSEVEIVIENLKKYKSPGIDQIPAELIQEIMEKKWKYKGTVHQLFIDFKKAYDSVKREILYDILIEFGTPKKLVRLIKMCLSETYSRVRIGQFLSYAFPIHCGLKQGDALSPLLFNFALEYAIWKVQDNRQGLELNGLHQLLVYADDVNMLGENPQTIRENTEILLEASKAIGLEVNPEKTKYMIMSRDQTIVRNGNIKIGDLSFEEVENSNILGNSNKYK</sequence>
<organism evidence="2 3">
    <name type="scientific">Periplaneta americana</name>
    <name type="common">American cockroach</name>
    <name type="synonym">Blatta americana</name>
    <dbReference type="NCBI Taxonomy" id="6978"/>
    <lineage>
        <taxon>Eukaryota</taxon>
        <taxon>Metazoa</taxon>
        <taxon>Ecdysozoa</taxon>
        <taxon>Arthropoda</taxon>
        <taxon>Hexapoda</taxon>
        <taxon>Insecta</taxon>
        <taxon>Pterygota</taxon>
        <taxon>Neoptera</taxon>
        <taxon>Polyneoptera</taxon>
        <taxon>Dictyoptera</taxon>
        <taxon>Blattodea</taxon>
        <taxon>Blattoidea</taxon>
        <taxon>Blattidae</taxon>
        <taxon>Blattinae</taxon>
        <taxon>Periplaneta</taxon>
    </lineage>
</organism>
<dbReference type="Gene3D" id="3.30.70.270">
    <property type="match status" value="1"/>
</dbReference>
<dbReference type="Pfam" id="PF00078">
    <property type="entry name" value="RVT_1"/>
    <property type="match status" value="1"/>
</dbReference>
<protein>
    <recommendedName>
        <fullName evidence="1">Reverse transcriptase domain-containing protein</fullName>
    </recommendedName>
</protein>
<dbReference type="PANTHER" id="PTHR47027">
    <property type="entry name" value="REVERSE TRANSCRIPTASE DOMAIN-CONTAINING PROTEIN"/>
    <property type="match status" value="1"/>
</dbReference>
<keyword evidence="3" id="KW-1185">Reference proteome</keyword>
<evidence type="ECO:0000313" key="3">
    <source>
        <dbReference type="Proteomes" id="UP001148838"/>
    </source>
</evidence>
<reference evidence="2 3" key="1">
    <citation type="journal article" date="2022" name="Allergy">
        <title>Genome assembly and annotation of Periplaneta americana reveal a comprehensive cockroach allergen profile.</title>
        <authorList>
            <person name="Wang L."/>
            <person name="Xiong Q."/>
            <person name="Saelim N."/>
            <person name="Wang L."/>
            <person name="Nong W."/>
            <person name="Wan A.T."/>
            <person name="Shi M."/>
            <person name="Liu X."/>
            <person name="Cao Q."/>
            <person name="Hui J.H.L."/>
            <person name="Sookrung N."/>
            <person name="Leung T.F."/>
            <person name="Tungtrongchitr A."/>
            <person name="Tsui S.K.W."/>
        </authorList>
    </citation>
    <scope>NUCLEOTIDE SEQUENCE [LARGE SCALE GENOMIC DNA]</scope>
    <source>
        <strain evidence="2">PWHHKU_190912</strain>
    </source>
</reference>
<gene>
    <name evidence="2" type="ORF">ANN_15594</name>
</gene>
<dbReference type="PANTHER" id="PTHR47027:SF20">
    <property type="entry name" value="REVERSE TRANSCRIPTASE-LIKE PROTEIN WITH RNA-DIRECTED DNA POLYMERASE DOMAIN"/>
    <property type="match status" value="1"/>
</dbReference>
<evidence type="ECO:0000313" key="2">
    <source>
        <dbReference type="EMBL" id="KAJ4433335.1"/>
    </source>
</evidence>
<dbReference type="InterPro" id="IPR043128">
    <property type="entry name" value="Rev_trsase/Diguanyl_cyclase"/>
</dbReference>
<dbReference type="InterPro" id="IPR043502">
    <property type="entry name" value="DNA/RNA_pol_sf"/>
</dbReference>
<comment type="caution">
    <text evidence="2">The sequence shown here is derived from an EMBL/GenBank/DDBJ whole genome shotgun (WGS) entry which is preliminary data.</text>
</comment>
<name>A0ABQ8SIQ1_PERAM</name>
<feature type="domain" description="Reverse transcriptase" evidence="1">
    <location>
        <begin position="334"/>
        <end position="605"/>
    </location>
</feature>
<dbReference type="InterPro" id="IPR000477">
    <property type="entry name" value="RT_dom"/>
</dbReference>
<dbReference type="Proteomes" id="UP001148838">
    <property type="component" value="Unassembled WGS sequence"/>
</dbReference>
<dbReference type="SUPFAM" id="SSF56672">
    <property type="entry name" value="DNA/RNA polymerases"/>
    <property type="match status" value="1"/>
</dbReference>
<dbReference type="PROSITE" id="PS50878">
    <property type="entry name" value="RT_POL"/>
    <property type="match status" value="1"/>
</dbReference>